<dbReference type="CDD" id="cd06261">
    <property type="entry name" value="TM_PBP2"/>
    <property type="match status" value="1"/>
</dbReference>
<keyword evidence="4 7" id="KW-0812">Transmembrane</keyword>
<dbReference type="InterPro" id="IPR035906">
    <property type="entry name" value="MetI-like_sf"/>
</dbReference>
<dbReference type="GO" id="GO:0005886">
    <property type="term" value="C:plasma membrane"/>
    <property type="evidence" value="ECO:0007669"/>
    <property type="project" value="UniProtKB-SubCell"/>
</dbReference>
<evidence type="ECO:0000256" key="3">
    <source>
        <dbReference type="ARBA" id="ARBA00022475"/>
    </source>
</evidence>
<evidence type="ECO:0000256" key="4">
    <source>
        <dbReference type="ARBA" id="ARBA00022692"/>
    </source>
</evidence>
<reference evidence="9" key="1">
    <citation type="journal article" date="2021" name="PeerJ">
        <title>Extensive microbial diversity within the chicken gut microbiome revealed by metagenomics and culture.</title>
        <authorList>
            <person name="Gilroy R."/>
            <person name="Ravi A."/>
            <person name="Getino M."/>
            <person name="Pursley I."/>
            <person name="Horton D.L."/>
            <person name="Alikhan N.F."/>
            <person name="Baker D."/>
            <person name="Gharbi K."/>
            <person name="Hall N."/>
            <person name="Watson M."/>
            <person name="Adriaenssens E.M."/>
            <person name="Foster-Nyarko E."/>
            <person name="Jarju S."/>
            <person name="Secka A."/>
            <person name="Antonio M."/>
            <person name="Oren A."/>
            <person name="Chaudhuri R.R."/>
            <person name="La Ragione R."/>
            <person name="Hildebrand F."/>
            <person name="Pallen M.J."/>
        </authorList>
    </citation>
    <scope>NUCLEOTIDE SEQUENCE</scope>
    <source>
        <strain evidence="9">CHK196-7946</strain>
    </source>
</reference>
<evidence type="ECO:0000256" key="1">
    <source>
        <dbReference type="ARBA" id="ARBA00004651"/>
    </source>
</evidence>
<proteinExistence type="inferred from homology"/>
<gene>
    <name evidence="9" type="ORF">H9697_00245</name>
</gene>
<dbReference type="Pfam" id="PF00528">
    <property type="entry name" value="BPD_transp_1"/>
    <property type="match status" value="1"/>
</dbReference>
<evidence type="ECO:0000256" key="2">
    <source>
        <dbReference type="ARBA" id="ARBA00022448"/>
    </source>
</evidence>
<feature type="transmembrane region" description="Helical" evidence="7">
    <location>
        <begin position="106"/>
        <end position="128"/>
    </location>
</feature>
<dbReference type="InterPro" id="IPR000515">
    <property type="entry name" value="MetI-like"/>
</dbReference>
<dbReference type="Gene3D" id="1.10.3720.10">
    <property type="entry name" value="MetI-like"/>
    <property type="match status" value="1"/>
</dbReference>
<comment type="similarity">
    <text evidence="7">Belongs to the binding-protein-dependent transport system permease family.</text>
</comment>
<comment type="caution">
    <text evidence="9">The sequence shown here is derived from an EMBL/GenBank/DDBJ whole genome shotgun (WGS) entry which is preliminary data.</text>
</comment>
<evidence type="ECO:0000256" key="5">
    <source>
        <dbReference type="ARBA" id="ARBA00022989"/>
    </source>
</evidence>
<sequence>MKTGKKKWLIYLLLAIGAIIMIVPFGWMVIVAFTKPDITYQMTLKNILDSLSVNSFKTLFTEYSMVRYAFNSIIVSVISTAGQILLCAMSGFVFARIDFKHKEKIFILYLATMMIPVQATVIPQYILVNKMGLINTYVGLFLPGIFNAFGTFLMRQYFMSIPKALEEAACLDGAGYIRIFFQIMLPLAKTGIAVLAVTSFMGAWNDFLWPLLVASDDLHTTLPLFLSQLQGRWYVDWSVLMGATLISVIPILLVYLFAQKYFIEGVQNTGIK</sequence>
<dbReference type="SUPFAM" id="SSF161098">
    <property type="entry name" value="MetI-like"/>
    <property type="match status" value="1"/>
</dbReference>
<dbReference type="PROSITE" id="PS50928">
    <property type="entry name" value="ABC_TM1"/>
    <property type="match status" value="1"/>
</dbReference>
<feature type="domain" description="ABC transmembrane type-1" evidence="8">
    <location>
        <begin position="69"/>
        <end position="258"/>
    </location>
</feature>
<organism evidence="9 10">
    <name type="scientific">Candidatus Mediterraneibacter faecavium</name>
    <dbReference type="NCBI Taxonomy" id="2838668"/>
    <lineage>
        <taxon>Bacteria</taxon>
        <taxon>Bacillati</taxon>
        <taxon>Bacillota</taxon>
        <taxon>Clostridia</taxon>
        <taxon>Lachnospirales</taxon>
        <taxon>Lachnospiraceae</taxon>
        <taxon>Mediterraneibacter</taxon>
    </lineage>
</organism>
<evidence type="ECO:0000313" key="9">
    <source>
        <dbReference type="EMBL" id="HJC73376.1"/>
    </source>
</evidence>
<keyword evidence="6 7" id="KW-0472">Membrane</keyword>
<keyword evidence="2 7" id="KW-0813">Transport</keyword>
<evidence type="ECO:0000313" key="10">
    <source>
        <dbReference type="Proteomes" id="UP000823902"/>
    </source>
</evidence>
<evidence type="ECO:0000259" key="8">
    <source>
        <dbReference type="PROSITE" id="PS50928"/>
    </source>
</evidence>
<dbReference type="Proteomes" id="UP000823902">
    <property type="component" value="Unassembled WGS sequence"/>
</dbReference>
<dbReference type="AlphaFoldDB" id="A0A9D2TLD5"/>
<feature type="transmembrane region" description="Helical" evidence="7">
    <location>
        <begin position="9"/>
        <end position="33"/>
    </location>
</feature>
<dbReference type="PANTHER" id="PTHR43744:SF12">
    <property type="entry name" value="ABC TRANSPORTER PERMEASE PROTEIN MG189-RELATED"/>
    <property type="match status" value="1"/>
</dbReference>
<protein>
    <submittedName>
        <fullName evidence="9">Carbohydrate ABC transporter permease</fullName>
    </submittedName>
</protein>
<accession>A0A9D2TLD5</accession>
<feature type="transmembrane region" description="Helical" evidence="7">
    <location>
        <begin position="192"/>
        <end position="214"/>
    </location>
</feature>
<name>A0A9D2TLD5_9FIRM</name>
<evidence type="ECO:0000256" key="6">
    <source>
        <dbReference type="ARBA" id="ARBA00023136"/>
    </source>
</evidence>
<reference evidence="9" key="2">
    <citation type="submission" date="2021-04" db="EMBL/GenBank/DDBJ databases">
        <authorList>
            <person name="Gilroy R."/>
        </authorList>
    </citation>
    <scope>NUCLEOTIDE SEQUENCE</scope>
    <source>
        <strain evidence="9">CHK196-7946</strain>
    </source>
</reference>
<dbReference type="GO" id="GO:0055085">
    <property type="term" value="P:transmembrane transport"/>
    <property type="evidence" value="ECO:0007669"/>
    <property type="project" value="InterPro"/>
</dbReference>
<feature type="transmembrane region" description="Helical" evidence="7">
    <location>
        <begin position="134"/>
        <end position="154"/>
    </location>
</feature>
<feature type="transmembrane region" description="Helical" evidence="7">
    <location>
        <begin position="234"/>
        <end position="258"/>
    </location>
</feature>
<comment type="subcellular location">
    <subcellularLocation>
        <location evidence="1 7">Cell membrane</location>
        <topology evidence="1 7">Multi-pass membrane protein</topology>
    </subcellularLocation>
</comment>
<keyword evidence="5 7" id="KW-1133">Transmembrane helix</keyword>
<feature type="transmembrane region" description="Helical" evidence="7">
    <location>
        <begin position="68"/>
        <end position="94"/>
    </location>
</feature>
<keyword evidence="3" id="KW-1003">Cell membrane</keyword>
<evidence type="ECO:0000256" key="7">
    <source>
        <dbReference type="RuleBase" id="RU363032"/>
    </source>
</evidence>
<dbReference type="EMBL" id="DWVY01000001">
    <property type="protein sequence ID" value="HJC73376.1"/>
    <property type="molecule type" value="Genomic_DNA"/>
</dbReference>
<dbReference type="PANTHER" id="PTHR43744">
    <property type="entry name" value="ABC TRANSPORTER PERMEASE PROTEIN MG189-RELATED-RELATED"/>
    <property type="match status" value="1"/>
</dbReference>